<reference evidence="1 2" key="1">
    <citation type="submission" date="2017-12" db="EMBL/GenBank/DDBJ databases">
        <title>High-resolution comparative analysis of great ape genomes.</title>
        <authorList>
            <person name="Pollen A."/>
            <person name="Hastie A."/>
            <person name="Hormozdiari F."/>
            <person name="Dougherty M."/>
            <person name="Liu R."/>
            <person name="Chaisson M."/>
            <person name="Hoppe E."/>
            <person name="Hill C."/>
            <person name="Pang A."/>
            <person name="Hillier L."/>
            <person name="Baker C."/>
            <person name="Armstrong J."/>
            <person name="Shendure J."/>
            <person name="Paten B."/>
            <person name="Wilson R."/>
            <person name="Chao H."/>
            <person name="Schneider V."/>
            <person name="Ventura M."/>
            <person name="Kronenberg Z."/>
            <person name="Murali S."/>
            <person name="Gordon D."/>
            <person name="Cantsilieris S."/>
            <person name="Munson K."/>
            <person name="Nelson B."/>
            <person name="Raja A."/>
            <person name="Underwood J."/>
            <person name="Diekhans M."/>
            <person name="Fiddes I."/>
            <person name="Haussler D."/>
            <person name="Eichler E."/>
        </authorList>
    </citation>
    <scope>NUCLEOTIDE SEQUENCE [LARGE SCALE GENOMIC DNA]</scope>
    <source>
        <strain evidence="1">Yerkes chimp pedigree #C0471</strain>
    </source>
</reference>
<organism evidence="1 2">
    <name type="scientific">Pan troglodytes</name>
    <name type="common">Chimpanzee</name>
    <dbReference type="NCBI Taxonomy" id="9598"/>
    <lineage>
        <taxon>Eukaryota</taxon>
        <taxon>Metazoa</taxon>
        <taxon>Chordata</taxon>
        <taxon>Craniata</taxon>
        <taxon>Vertebrata</taxon>
        <taxon>Euteleostomi</taxon>
        <taxon>Mammalia</taxon>
        <taxon>Eutheria</taxon>
        <taxon>Euarchontoglires</taxon>
        <taxon>Primates</taxon>
        <taxon>Haplorrhini</taxon>
        <taxon>Catarrhini</taxon>
        <taxon>Hominidae</taxon>
        <taxon>Pan</taxon>
    </lineage>
</organism>
<accession>A0A2J8IUS5</accession>
<dbReference type="Gene3D" id="1.25.70.10">
    <property type="entry name" value="Transcription termination factor 3, mitochondrial"/>
    <property type="match status" value="1"/>
</dbReference>
<proteinExistence type="predicted"/>
<comment type="caution">
    <text evidence="1">The sequence shown here is derived from an EMBL/GenBank/DDBJ whole genome shotgun (WGS) entry which is preliminary data.</text>
</comment>
<sequence length="249" mass="27786">MAAFSRQVLDWHRLIPLTWACMARQILHLGEQRRTTASLLRKLTTASNGGVTEELSCVRSNNYVQEPECRRNLVQCLLEKQGTPVEQGSLELERVMSSLQDMGFSNAHINELLSVRRDASLQQLLDIISEFILLGLNPEPVCVVLKKSPQLLKLPIMQMRKRSSYLRKLGLGEECTPSTYKKKLAIKWPQAGPSGGFQKKASLSQEVAAPCVLLGHDVEMEEELIYYCATASPAHSSYAKCPAQACNKT</sequence>
<evidence type="ECO:0000313" key="1">
    <source>
        <dbReference type="EMBL" id="PNI14278.1"/>
    </source>
</evidence>
<dbReference type="FunFam" id="1.25.70.10:FF:000036">
    <property type="entry name" value="Mitochondrial transcription termination factor 4"/>
    <property type="match status" value="1"/>
</dbReference>
<evidence type="ECO:0000313" key="2">
    <source>
        <dbReference type="Proteomes" id="UP000236370"/>
    </source>
</evidence>
<dbReference type="AlphaFoldDB" id="A0A2J8IUS5"/>
<name>A0A2J8IUS5_PANTR</name>
<gene>
    <name evidence="1" type="ORF">CK820_G0052931</name>
</gene>
<dbReference type="EMBL" id="NBAG03000580">
    <property type="protein sequence ID" value="PNI14278.1"/>
    <property type="molecule type" value="Genomic_DNA"/>
</dbReference>
<dbReference type="Proteomes" id="UP000236370">
    <property type="component" value="Unassembled WGS sequence"/>
</dbReference>
<protein>
    <submittedName>
        <fullName evidence="1">mTERF4 isoform 10</fullName>
    </submittedName>
</protein>
<dbReference type="InterPro" id="IPR038538">
    <property type="entry name" value="MTERF_sf"/>
</dbReference>